<dbReference type="Proteomes" id="UP000193963">
    <property type="component" value="Unassembled WGS sequence"/>
</dbReference>
<name>A0A1X7A8D3_9RHOB</name>
<reference evidence="2 3" key="1">
    <citation type="submission" date="2017-03" db="EMBL/GenBank/DDBJ databases">
        <authorList>
            <person name="Afonso C.L."/>
            <person name="Miller P.J."/>
            <person name="Scott M.A."/>
            <person name="Spackman E."/>
            <person name="Goraichik I."/>
            <person name="Dimitrov K.M."/>
            <person name="Suarez D.L."/>
            <person name="Swayne D.E."/>
        </authorList>
    </citation>
    <scope>NUCLEOTIDE SEQUENCE [LARGE SCALE GENOMIC DNA]</scope>
    <source>
        <strain evidence="2 3">CECT 7751</strain>
    </source>
</reference>
<sequence>MTYPERDRAPRSRAVAATRKMPDLRAPILSLLLAVALLLSLALPGRAASREEVRDFLNVTGFDAAIDSISLSSDRGPAMLGLDDPGFATVWNLMAAPVFDPAQMQEMAVTMLQDTLDEEAIQTAHAFYGSELGRRLVEVENASHMDESEDRPELSEALLAHLIEEREVDRIAALDRLVSALDDTSDGVAAMAEVQTRFMIAARDAGVIELRVDDEALRDLIIQQFREMQSDNGSQDAVAHAAWTYRDFTTEEIDAYAEALEDPAMQRVYELMNAVQYEVMADRFETAAGLLEGAQPGQEL</sequence>
<dbReference type="OrthoDB" id="7830101at2"/>
<feature type="domain" description="DUF2059" evidence="1">
    <location>
        <begin position="103"/>
        <end position="146"/>
    </location>
</feature>
<dbReference type="RefSeq" id="WP_157792110.1">
    <property type="nucleotide sequence ID" value="NZ_FWFN01000010.1"/>
</dbReference>
<dbReference type="Pfam" id="PF09832">
    <property type="entry name" value="DUF2059"/>
    <property type="match status" value="1"/>
</dbReference>
<accession>A0A1X7A8D3</accession>
<gene>
    <name evidence="2" type="ORF">PSM7751_03958</name>
</gene>
<dbReference type="EMBL" id="FWFN01000010">
    <property type="protein sequence ID" value="SLN72808.1"/>
    <property type="molecule type" value="Genomic_DNA"/>
</dbReference>
<evidence type="ECO:0000259" key="1">
    <source>
        <dbReference type="Pfam" id="PF09832"/>
    </source>
</evidence>
<protein>
    <recommendedName>
        <fullName evidence="1">DUF2059 domain-containing protein</fullName>
    </recommendedName>
</protein>
<dbReference type="AlphaFoldDB" id="A0A1X7A8D3"/>
<proteinExistence type="predicted"/>
<keyword evidence="3" id="KW-1185">Reference proteome</keyword>
<evidence type="ECO:0000313" key="3">
    <source>
        <dbReference type="Proteomes" id="UP000193963"/>
    </source>
</evidence>
<organism evidence="2 3">
    <name type="scientific">Pseudooceanicola marinus</name>
    <dbReference type="NCBI Taxonomy" id="396013"/>
    <lineage>
        <taxon>Bacteria</taxon>
        <taxon>Pseudomonadati</taxon>
        <taxon>Pseudomonadota</taxon>
        <taxon>Alphaproteobacteria</taxon>
        <taxon>Rhodobacterales</taxon>
        <taxon>Paracoccaceae</taxon>
        <taxon>Pseudooceanicola</taxon>
    </lineage>
</organism>
<dbReference type="InterPro" id="IPR018637">
    <property type="entry name" value="DUF2059"/>
</dbReference>
<evidence type="ECO:0000313" key="2">
    <source>
        <dbReference type="EMBL" id="SLN72808.1"/>
    </source>
</evidence>